<dbReference type="PRINTS" id="PR00412">
    <property type="entry name" value="EPOXHYDRLASE"/>
</dbReference>
<evidence type="ECO:0000259" key="1">
    <source>
        <dbReference type="Pfam" id="PF00561"/>
    </source>
</evidence>
<name>A0A810L9X8_9ACTN</name>
<dbReference type="Gene3D" id="3.40.50.1820">
    <property type="entry name" value="alpha/beta hydrolase"/>
    <property type="match status" value="1"/>
</dbReference>
<organism evidence="2 3">
    <name type="scientific">Actinocatenispora sera</name>
    <dbReference type="NCBI Taxonomy" id="390989"/>
    <lineage>
        <taxon>Bacteria</taxon>
        <taxon>Bacillati</taxon>
        <taxon>Actinomycetota</taxon>
        <taxon>Actinomycetes</taxon>
        <taxon>Micromonosporales</taxon>
        <taxon>Micromonosporaceae</taxon>
        <taxon>Actinocatenispora</taxon>
    </lineage>
</organism>
<dbReference type="RefSeq" id="WP_030449395.1">
    <property type="nucleotide sequence ID" value="NZ_AP023354.1"/>
</dbReference>
<dbReference type="InterPro" id="IPR000073">
    <property type="entry name" value="AB_hydrolase_1"/>
</dbReference>
<reference evidence="2" key="1">
    <citation type="submission" date="2020-08" db="EMBL/GenBank/DDBJ databases">
        <title>Whole genome shotgun sequence of Actinocatenispora sera NBRC 101916.</title>
        <authorList>
            <person name="Komaki H."/>
            <person name="Tamura T."/>
        </authorList>
    </citation>
    <scope>NUCLEOTIDE SEQUENCE</scope>
    <source>
        <strain evidence="2">NBRC 101916</strain>
    </source>
</reference>
<dbReference type="GO" id="GO:0003824">
    <property type="term" value="F:catalytic activity"/>
    <property type="evidence" value="ECO:0007669"/>
    <property type="project" value="InterPro"/>
</dbReference>
<feature type="domain" description="AB hydrolase-1" evidence="1">
    <location>
        <begin position="21"/>
        <end position="136"/>
    </location>
</feature>
<dbReference type="AlphaFoldDB" id="A0A810L9X8"/>
<proteinExistence type="predicted"/>
<accession>A0A810L9X8</accession>
<dbReference type="GO" id="GO:0016020">
    <property type="term" value="C:membrane"/>
    <property type="evidence" value="ECO:0007669"/>
    <property type="project" value="TreeGrafter"/>
</dbReference>
<dbReference type="Pfam" id="PF00561">
    <property type="entry name" value="Abhydrolase_1"/>
    <property type="match status" value="1"/>
</dbReference>
<evidence type="ECO:0000313" key="2">
    <source>
        <dbReference type="EMBL" id="BCJ32370.1"/>
    </source>
</evidence>
<dbReference type="PRINTS" id="PR00111">
    <property type="entry name" value="ABHYDROLASE"/>
</dbReference>
<dbReference type="SUPFAM" id="SSF53474">
    <property type="entry name" value="alpha/beta-Hydrolases"/>
    <property type="match status" value="1"/>
</dbReference>
<keyword evidence="3" id="KW-1185">Reference proteome</keyword>
<dbReference type="PANTHER" id="PTHR43798">
    <property type="entry name" value="MONOACYLGLYCEROL LIPASE"/>
    <property type="match status" value="1"/>
</dbReference>
<dbReference type="OrthoDB" id="5431692at2"/>
<dbReference type="KEGG" id="aser:Asera_64780"/>
<protein>
    <submittedName>
        <fullName evidence="2">Haloalkane dehalogenase</fullName>
    </submittedName>
</protein>
<evidence type="ECO:0000313" key="3">
    <source>
        <dbReference type="Proteomes" id="UP000680750"/>
    </source>
</evidence>
<dbReference type="InterPro" id="IPR050266">
    <property type="entry name" value="AB_hydrolase_sf"/>
</dbReference>
<gene>
    <name evidence="2" type="primary">dhaA_2</name>
    <name evidence="2" type="ORF">Asera_64780</name>
</gene>
<dbReference type="EMBL" id="AP023354">
    <property type="protein sequence ID" value="BCJ32370.1"/>
    <property type="molecule type" value="Genomic_DNA"/>
</dbReference>
<dbReference type="InterPro" id="IPR000639">
    <property type="entry name" value="Epox_hydrolase-like"/>
</dbReference>
<dbReference type="InterPro" id="IPR029058">
    <property type="entry name" value="AB_hydrolase_fold"/>
</dbReference>
<dbReference type="Proteomes" id="UP000680750">
    <property type="component" value="Chromosome"/>
</dbReference>
<dbReference type="NCBIfam" id="NF002938">
    <property type="entry name" value="PRK03592.1"/>
    <property type="match status" value="1"/>
</dbReference>
<dbReference type="PANTHER" id="PTHR43798:SF33">
    <property type="entry name" value="HYDROLASE, PUTATIVE (AFU_ORTHOLOGUE AFUA_2G14860)-RELATED"/>
    <property type="match status" value="1"/>
</dbReference>
<sequence>MPDIGVLDTHLHYETRGDGQPVVFLHGNPTSSHLWRNVLPRMPGSVRALALDLVGMGRSGKPDIAYSFADQARYLDAWIERMGLSEVVLVGHDWGGALALDWAARHPHRVRGIAFLETIVRPMSWQDLPESARPVFTMLRTPGAGEQAVLEENLFIERALAANIARLGERDHAVYRDPYPTPASRRPLLQWPRAMPIDGQPADVVARVEAYDAWLAASVDVPKLMPVFHDGPGLMGPAVEAWVRDHAARVEIVDCGVAGHHAPEDQPAAIAAALSAWIGRHGLDAEPAGAVTAP</sequence>